<dbReference type="STRING" id="1121322.SAMN02745136_05662"/>
<dbReference type="Proteomes" id="UP000184386">
    <property type="component" value="Unassembled WGS sequence"/>
</dbReference>
<sequence length="69" mass="8537">MQNHEHYIEPAAYAAIKRADRPRKKPRYWGDNGWRSDERHLTECRVAFLLLYIELRYIMEKISKEYFYV</sequence>
<protein>
    <submittedName>
        <fullName evidence="1">Uncharacterized protein</fullName>
    </submittedName>
</protein>
<proteinExistence type="predicted"/>
<accession>A0A1M7DCR1</accession>
<gene>
    <name evidence="1" type="ORF">SAMN02745136_05662</name>
</gene>
<keyword evidence="2" id="KW-1185">Reference proteome</keyword>
<dbReference type="RefSeq" id="WP_073280532.1">
    <property type="nucleotide sequence ID" value="NZ_FRAC01000053.1"/>
</dbReference>
<name>A0A1M7DCR1_9FIRM</name>
<evidence type="ECO:0000313" key="1">
    <source>
        <dbReference type="EMBL" id="SHL77245.1"/>
    </source>
</evidence>
<organism evidence="1 2">
    <name type="scientific">Anaerocolumna jejuensis DSM 15929</name>
    <dbReference type="NCBI Taxonomy" id="1121322"/>
    <lineage>
        <taxon>Bacteria</taxon>
        <taxon>Bacillati</taxon>
        <taxon>Bacillota</taxon>
        <taxon>Clostridia</taxon>
        <taxon>Lachnospirales</taxon>
        <taxon>Lachnospiraceae</taxon>
        <taxon>Anaerocolumna</taxon>
    </lineage>
</organism>
<dbReference type="EMBL" id="FRAC01000053">
    <property type="protein sequence ID" value="SHL77245.1"/>
    <property type="molecule type" value="Genomic_DNA"/>
</dbReference>
<dbReference type="AlphaFoldDB" id="A0A1M7DCR1"/>
<reference evidence="1 2" key="1">
    <citation type="submission" date="2016-11" db="EMBL/GenBank/DDBJ databases">
        <authorList>
            <person name="Jaros S."/>
            <person name="Januszkiewicz K."/>
            <person name="Wedrychowicz H."/>
        </authorList>
    </citation>
    <scope>NUCLEOTIDE SEQUENCE [LARGE SCALE GENOMIC DNA]</scope>
    <source>
        <strain evidence="1 2">DSM 15929</strain>
    </source>
</reference>
<evidence type="ECO:0000313" key="2">
    <source>
        <dbReference type="Proteomes" id="UP000184386"/>
    </source>
</evidence>
<dbReference type="OrthoDB" id="10013847at2"/>